<sequence>MTVSAINTVVETALSSSVEQSPGVPDLDDAQSISGRNIDPNKLTMLLRVKFGAGAYDVHIMQNSYCIIAPRRLSTGEIAKCRKR</sequence>
<name>A0ABR3UJG7_9PLEO</name>
<evidence type="ECO:0000313" key="2">
    <source>
        <dbReference type="Proteomes" id="UP001578633"/>
    </source>
</evidence>
<dbReference type="Proteomes" id="UP001578633">
    <property type="component" value="Chromosome 5"/>
</dbReference>
<dbReference type="GeneID" id="96086212"/>
<evidence type="ECO:0000313" key="1">
    <source>
        <dbReference type="EMBL" id="KAL1795666.1"/>
    </source>
</evidence>
<organism evidence="1 2">
    <name type="scientific">Alternaria dauci</name>
    <dbReference type="NCBI Taxonomy" id="48095"/>
    <lineage>
        <taxon>Eukaryota</taxon>
        <taxon>Fungi</taxon>
        <taxon>Dikarya</taxon>
        <taxon>Ascomycota</taxon>
        <taxon>Pezizomycotina</taxon>
        <taxon>Dothideomycetes</taxon>
        <taxon>Pleosporomycetidae</taxon>
        <taxon>Pleosporales</taxon>
        <taxon>Pleosporineae</taxon>
        <taxon>Pleosporaceae</taxon>
        <taxon>Alternaria</taxon>
        <taxon>Alternaria sect. Porri</taxon>
    </lineage>
</organism>
<keyword evidence="2" id="KW-1185">Reference proteome</keyword>
<protein>
    <submittedName>
        <fullName evidence="1">Uncharacterized protein</fullName>
    </submittedName>
</protein>
<dbReference type="EMBL" id="JBHGVX010000005">
    <property type="protein sequence ID" value="KAL1795666.1"/>
    <property type="molecule type" value="Genomic_DNA"/>
</dbReference>
<proteinExistence type="predicted"/>
<accession>A0ABR3UJG7</accession>
<gene>
    <name evidence="1" type="ORF">ACET3X_005890</name>
</gene>
<dbReference type="RefSeq" id="XP_069306250.1">
    <property type="nucleotide sequence ID" value="XM_069452042.1"/>
</dbReference>
<comment type="caution">
    <text evidence="1">The sequence shown here is derived from an EMBL/GenBank/DDBJ whole genome shotgun (WGS) entry which is preliminary data.</text>
</comment>
<reference evidence="1 2" key="1">
    <citation type="submission" date="2024-09" db="EMBL/GenBank/DDBJ databases">
        <title>T2T genomes of carrot and Alternaria dauci and their utility for understanding host-pathogen interaction during carrot leaf blight disease.</title>
        <authorList>
            <person name="Liu W."/>
            <person name="Xu S."/>
            <person name="Ou C."/>
            <person name="Liu X."/>
            <person name="Zhuang F."/>
            <person name="Deng X.W."/>
        </authorList>
    </citation>
    <scope>NUCLEOTIDE SEQUENCE [LARGE SCALE GENOMIC DNA]</scope>
    <source>
        <strain evidence="1 2">A2016</strain>
    </source>
</reference>